<evidence type="ECO:0000256" key="9">
    <source>
        <dbReference type="SAM" id="MobiDB-lite"/>
    </source>
</evidence>
<feature type="transmembrane region" description="Helical" evidence="10">
    <location>
        <begin position="368"/>
        <end position="394"/>
    </location>
</feature>
<evidence type="ECO:0000256" key="10">
    <source>
        <dbReference type="SAM" id="Phobius"/>
    </source>
</evidence>
<feature type="region of interest" description="Disordered" evidence="9">
    <location>
        <begin position="965"/>
        <end position="1056"/>
    </location>
</feature>
<evidence type="ECO:0000256" key="1">
    <source>
        <dbReference type="ARBA" id="ARBA00004651"/>
    </source>
</evidence>
<dbReference type="CDD" id="cd13123">
    <property type="entry name" value="MATE_MurJ_like"/>
    <property type="match status" value="1"/>
</dbReference>
<evidence type="ECO:0008006" key="15">
    <source>
        <dbReference type="Google" id="ProtNLM"/>
    </source>
</evidence>
<keyword evidence="2" id="KW-1003">Cell membrane</keyword>
<feature type="transmembrane region" description="Helical" evidence="10">
    <location>
        <begin position="327"/>
        <end position="347"/>
    </location>
</feature>
<feature type="transmembrane region" description="Helical" evidence="10">
    <location>
        <begin position="209"/>
        <end position="226"/>
    </location>
</feature>
<organism evidence="13 14">
    <name type="scientific">Microlunatus ginsengisoli</name>
    <dbReference type="NCBI Taxonomy" id="363863"/>
    <lineage>
        <taxon>Bacteria</taxon>
        <taxon>Bacillati</taxon>
        <taxon>Actinomycetota</taxon>
        <taxon>Actinomycetes</taxon>
        <taxon>Propionibacteriales</taxon>
        <taxon>Propionibacteriaceae</taxon>
        <taxon>Microlunatus</taxon>
    </lineage>
</organism>
<evidence type="ECO:0000256" key="7">
    <source>
        <dbReference type="ARBA" id="ARBA00023136"/>
    </source>
</evidence>
<comment type="caution">
    <text evidence="13">The sequence shown here is derived from an EMBL/GenBank/DDBJ whole genome shotgun (WGS) entry which is preliminary data.</text>
</comment>
<feature type="transmembrane region" description="Helical" evidence="10">
    <location>
        <begin position="132"/>
        <end position="154"/>
    </location>
</feature>
<feature type="transmembrane region" description="Helical" evidence="10">
    <location>
        <begin position="503"/>
        <end position="524"/>
    </location>
</feature>
<dbReference type="InterPro" id="IPR011009">
    <property type="entry name" value="Kinase-like_dom_sf"/>
</dbReference>
<feature type="transmembrane region" description="Helical" evidence="10">
    <location>
        <begin position="49"/>
        <end position="73"/>
    </location>
</feature>
<dbReference type="SUPFAM" id="SSF49785">
    <property type="entry name" value="Galactose-binding domain-like"/>
    <property type="match status" value="1"/>
</dbReference>
<evidence type="ECO:0000256" key="2">
    <source>
        <dbReference type="ARBA" id="ARBA00022475"/>
    </source>
</evidence>
<evidence type="ECO:0000256" key="5">
    <source>
        <dbReference type="ARBA" id="ARBA00022984"/>
    </source>
</evidence>
<name>A0ABP6ZY06_9ACTN</name>
<dbReference type="Proteomes" id="UP001501490">
    <property type="component" value="Unassembled WGS sequence"/>
</dbReference>
<dbReference type="InterPro" id="IPR051050">
    <property type="entry name" value="Lipid_II_flippase_MurJ/MviN"/>
</dbReference>
<dbReference type="InterPro" id="IPR000421">
    <property type="entry name" value="FA58C"/>
</dbReference>
<feature type="transmembrane region" description="Helical" evidence="10">
    <location>
        <begin position="93"/>
        <end position="111"/>
    </location>
</feature>
<feature type="transmembrane region" description="Helical" evidence="10">
    <location>
        <begin position="1064"/>
        <end position="1088"/>
    </location>
</feature>
<sequence>MSEQSPRTSSSPPTPQSTTPSEPTSNDTTEPSEATRHARSTARLVSASALMAGGTLVSRLLGFGRLMLLTVLFGNGTRQAEMFTLANTVPNSMYILLAGGVLNTVLVPQIVRAIKGDKDRGEAYTNRIMTGGLIVLTLITVVLTAAVPLIIAIYSAHGWKDPALATQYQSMIMLGYYCMPQVFFYGVYVLAGQILNARDRFGPMMWAPIANNVVSIGVLLIFLFTFGEGDTASAFSSGEELLLGLGSTLGIAIQALVLLPFLRAAGYRFRPRFDFRHTGLGKTVRLAKWTLGFVLVTQLALVVVNRLASSATVGGSGAGLTAYANAYAVWILPHSLITVSLATAMLPSASRLAHAGDLKGVADETLRAVRLAVTALLPASVAFIALGVPIAQLAFGFGQGADDADFVGWALMALGFGLVPFTVQYLFLRTFYALEANRTTFFLQVLISGVNVVVAVLVVYGLHRSSLVATGLAAAYSLAYVVGVIGSYHWLRRRLPDLTAAPLVRLCVRLLVAAAPAGAVGFWITFAFSLWSTSQFARALGLATAGLVAVGIFLLLSRWLHIREVTDILQLLRRRRRSGSGDRADDGSGDPSDPEPSGDSADPEAFVGSTIDPGPQPTIDAEDVPVVAEGGLTAEVSSETAPTGTTETMVTQAGALSASEQDLSAGADDPGSSDAARTARVAGLPAGTVLGARYRLEELLAEAPTTVTWRAFDQVLSRSVLVHLLPPGQTNAPDLLDLARRASIATDARFLRVLDVVHVDDRAGDPRAGDPRSDEPDTGDYIVCEYANGQTLEAILTHGPLSGLEAAWIVRELADALAGIHSAALGHERINPDTVVITPTGNVRIVGLVIEKVLRPAANAPVHGHDLPEASTPELTDVRDLGRLLYACLVARWPGGPAFGLPEAPQSGHRWLTPRQVRAGVAPALDHICDQILSDPPRHRGEQLTTAVGVVNALTKVLGPADASNDLERRLRQPVPRVRSTVRFDDDRSPARPRHGGQAGAAASREAAAMAPPPAPAAVAPGQVTPEQGVPSSPESVRTTLIRQPIPPAAGRARKQLQARRSRTALLVLIVLLSMALVAAGLVAFLGYRQRASTAGSQPSSAASTAATPSVPVKLPISSARDFDPQGDPPEENPQETRLAVDGDLTTRWRTNRYLGNPKLGNLKRGVGLVVDLGQARSIDAVKVTLSGTGTNFDVRIPKNDPARVSSPPMTSDAQWQVVGKATKATGTTTVDLAAPVESRYLLVYLTSLPREGGGYRGGVYEIEVFS</sequence>
<keyword evidence="8" id="KW-0675">Receptor</keyword>
<evidence type="ECO:0000259" key="12">
    <source>
        <dbReference type="PROSITE" id="PS50022"/>
    </source>
</evidence>
<keyword evidence="7 10" id="KW-0472">Membrane</keyword>
<evidence type="ECO:0000313" key="14">
    <source>
        <dbReference type="Proteomes" id="UP001501490"/>
    </source>
</evidence>
<dbReference type="NCBIfam" id="TIGR01695">
    <property type="entry name" value="murJ_mviN"/>
    <property type="match status" value="1"/>
</dbReference>
<dbReference type="PROSITE" id="PS50011">
    <property type="entry name" value="PROTEIN_KINASE_DOM"/>
    <property type="match status" value="1"/>
</dbReference>
<reference evidence="14" key="1">
    <citation type="journal article" date="2019" name="Int. J. Syst. Evol. Microbiol.">
        <title>The Global Catalogue of Microorganisms (GCM) 10K type strain sequencing project: providing services to taxonomists for standard genome sequencing and annotation.</title>
        <authorList>
            <consortium name="The Broad Institute Genomics Platform"/>
            <consortium name="The Broad Institute Genome Sequencing Center for Infectious Disease"/>
            <person name="Wu L."/>
            <person name="Ma J."/>
        </authorList>
    </citation>
    <scope>NUCLEOTIDE SEQUENCE [LARGE SCALE GENOMIC DNA]</scope>
    <source>
        <strain evidence="14">JCM 16929</strain>
    </source>
</reference>
<feature type="transmembrane region" description="Helical" evidence="10">
    <location>
        <begin position="468"/>
        <end position="491"/>
    </location>
</feature>
<feature type="transmembrane region" description="Helical" evidence="10">
    <location>
        <begin position="241"/>
        <end position="265"/>
    </location>
</feature>
<keyword evidence="14" id="KW-1185">Reference proteome</keyword>
<dbReference type="EMBL" id="BAABAB010000017">
    <property type="protein sequence ID" value="GAA3622425.1"/>
    <property type="molecule type" value="Genomic_DNA"/>
</dbReference>
<dbReference type="InterPro" id="IPR008979">
    <property type="entry name" value="Galactose-bd-like_sf"/>
</dbReference>
<dbReference type="Pfam" id="PF03023">
    <property type="entry name" value="MurJ"/>
    <property type="match status" value="1"/>
</dbReference>
<feature type="transmembrane region" description="Helical" evidence="10">
    <location>
        <begin position="406"/>
        <end position="428"/>
    </location>
</feature>
<keyword evidence="6 10" id="KW-1133">Transmembrane helix</keyword>
<keyword evidence="4" id="KW-0133">Cell shape</keyword>
<evidence type="ECO:0000259" key="11">
    <source>
        <dbReference type="PROSITE" id="PS50011"/>
    </source>
</evidence>
<comment type="subcellular location">
    <subcellularLocation>
        <location evidence="1">Cell membrane</location>
        <topology evidence="1">Multi-pass membrane protein</topology>
    </subcellularLocation>
</comment>
<feature type="compositionally biased region" description="Polar residues" evidence="9">
    <location>
        <begin position="1030"/>
        <end position="1042"/>
    </location>
</feature>
<proteinExistence type="predicted"/>
<dbReference type="InterPro" id="IPR004268">
    <property type="entry name" value="MurJ"/>
</dbReference>
<feature type="compositionally biased region" description="Low complexity" evidence="9">
    <location>
        <begin position="589"/>
        <end position="604"/>
    </location>
</feature>
<evidence type="ECO:0000313" key="13">
    <source>
        <dbReference type="EMBL" id="GAA3622425.1"/>
    </source>
</evidence>
<evidence type="ECO:0000256" key="4">
    <source>
        <dbReference type="ARBA" id="ARBA00022960"/>
    </source>
</evidence>
<evidence type="ECO:0000256" key="6">
    <source>
        <dbReference type="ARBA" id="ARBA00022989"/>
    </source>
</evidence>
<keyword evidence="3 10" id="KW-0812">Transmembrane</keyword>
<feature type="transmembrane region" description="Helical" evidence="10">
    <location>
        <begin position="286"/>
        <end position="307"/>
    </location>
</feature>
<feature type="compositionally biased region" description="Low complexity" evidence="9">
    <location>
        <begin position="1000"/>
        <end position="1010"/>
    </location>
</feature>
<dbReference type="PRINTS" id="PR01806">
    <property type="entry name" value="VIRFACTRMVIN"/>
</dbReference>
<feature type="region of interest" description="Disordered" evidence="9">
    <location>
        <begin position="1116"/>
        <end position="1143"/>
    </location>
</feature>
<dbReference type="Gene3D" id="2.60.120.260">
    <property type="entry name" value="Galactose-binding domain-like"/>
    <property type="match status" value="1"/>
</dbReference>
<dbReference type="InterPro" id="IPR000719">
    <property type="entry name" value="Prot_kinase_dom"/>
</dbReference>
<dbReference type="PANTHER" id="PTHR47019:SF1">
    <property type="entry name" value="LIPID II FLIPPASE MURJ"/>
    <property type="match status" value="1"/>
</dbReference>
<dbReference type="PANTHER" id="PTHR47019">
    <property type="entry name" value="LIPID II FLIPPASE MURJ"/>
    <property type="match status" value="1"/>
</dbReference>
<evidence type="ECO:0000256" key="3">
    <source>
        <dbReference type="ARBA" id="ARBA00022692"/>
    </source>
</evidence>
<feature type="region of interest" description="Disordered" evidence="9">
    <location>
        <begin position="578"/>
        <end position="621"/>
    </location>
</feature>
<dbReference type="Gene3D" id="1.10.510.10">
    <property type="entry name" value="Transferase(Phosphotransferase) domain 1"/>
    <property type="match status" value="1"/>
</dbReference>
<feature type="region of interest" description="Disordered" evidence="9">
    <location>
        <begin position="1"/>
        <end position="39"/>
    </location>
</feature>
<dbReference type="Gene3D" id="3.30.200.20">
    <property type="entry name" value="Phosphorylase Kinase, domain 1"/>
    <property type="match status" value="1"/>
</dbReference>
<dbReference type="SUPFAM" id="SSF56112">
    <property type="entry name" value="Protein kinase-like (PK-like)"/>
    <property type="match status" value="1"/>
</dbReference>
<dbReference type="CDD" id="cd13973">
    <property type="entry name" value="PK_MviN-like"/>
    <property type="match status" value="1"/>
</dbReference>
<protein>
    <recommendedName>
        <fullName evidence="15">Murein biosynthesis integral membrane protein MurJ</fullName>
    </recommendedName>
</protein>
<feature type="domain" description="Protein kinase" evidence="11">
    <location>
        <begin position="694"/>
        <end position="955"/>
    </location>
</feature>
<feature type="transmembrane region" description="Helical" evidence="10">
    <location>
        <begin position="174"/>
        <end position="197"/>
    </location>
</feature>
<feature type="transmembrane region" description="Helical" evidence="10">
    <location>
        <begin position="536"/>
        <end position="556"/>
    </location>
</feature>
<feature type="transmembrane region" description="Helical" evidence="10">
    <location>
        <begin position="440"/>
        <end position="462"/>
    </location>
</feature>
<dbReference type="Pfam" id="PF22633">
    <property type="entry name" value="F5_F8_type_C_2"/>
    <property type="match status" value="1"/>
</dbReference>
<evidence type="ECO:0000256" key="8">
    <source>
        <dbReference type="ARBA" id="ARBA00023170"/>
    </source>
</evidence>
<gene>
    <name evidence="13" type="ORF">GCM10022236_26000</name>
</gene>
<accession>A0ABP6ZY06</accession>
<keyword evidence="5" id="KW-0573">Peptidoglycan synthesis</keyword>
<feature type="domain" description="F5/8 type C" evidence="12">
    <location>
        <begin position="1100"/>
        <end position="1267"/>
    </location>
</feature>
<dbReference type="RefSeq" id="WP_344805126.1">
    <property type="nucleotide sequence ID" value="NZ_BAABAB010000017.1"/>
</dbReference>
<feature type="compositionally biased region" description="Low complexity" evidence="9">
    <location>
        <begin position="1"/>
        <end position="25"/>
    </location>
</feature>
<dbReference type="PROSITE" id="PS50022">
    <property type="entry name" value="FA58C_3"/>
    <property type="match status" value="1"/>
</dbReference>